<gene>
    <name evidence="9" type="ORF">FB381_2005</name>
</gene>
<feature type="transmembrane region" description="Helical" evidence="7">
    <location>
        <begin position="110"/>
        <end position="131"/>
    </location>
</feature>
<dbReference type="GO" id="GO:0055085">
    <property type="term" value="P:transmembrane transport"/>
    <property type="evidence" value="ECO:0007669"/>
    <property type="project" value="InterPro"/>
</dbReference>
<dbReference type="SUPFAM" id="SSF161098">
    <property type="entry name" value="MetI-like"/>
    <property type="match status" value="1"/>
</dbReference>
<keyword evidence="3" id="KW-1003">Cell membrane</keyword>
<evidence type="ECO:0000256" key="3">
    <source>
        <dbReference type="ARBA" id="ARBA00022475"/>
    </source>
</evidence>
<feature type="transmembrane region" description="Helical" evidence="7">
    <location>
        <begin position="199"/>
        <end position="225"/>
    </location>
</feature>
<evidence type="ECO:0000256" key="5">
    <source>
        <dbReference type="ARBA" id="ARBA00022989"/>
    </source>
</evidence>
<comment type="subcellular location">
    <subcellularLocation>
        <location evidence="1 7">Cell membrane</location>
        <topology evidence="1 7">Multi-pass membrane protein</topology>
    </subcellularLocation>
</comment>
<dbReference type="Pfam" id="PF00528">
    <property type="entry name" value="BPD_transp_1"/>
    <property type="match status" value="1"/>
</dbReference>
<sequence length="281" mass="31216">MNKLTFGGLAVRVGIALLCLLWFIPTLGLLISSFRDEADVKSSGWWTVFTDPFNMSQWTFDSYTSVLQNGMANAFVNSIVVSVPATVLPIMIAAFAAYAFTFMRFWGRNVLFMLIVGLLVVPLQVAFVPLLNLFGDFDLNGTFLAVWLAHTGFGMPLAVYILRNYMSSLPHEIIESAEIDGASHFQTFWRLIVPMSVPALAAFAIFQFLWVWNDLLVALIFLGAGDNEVVTITLRDLIGDFGQEWHLLTAGAFITMTVPLLVFFSLQRYFVRGLTAGSVKG</sequence>
<evidence type="ECO:0000259" key="8">
    <source>
        <dbReference type="PROSITE" id="PS50928"/>
    </source>
</evidence>
<evidence type="ECO:0000256" key="1">
    <source>
        <dbReference type="ARBA" id="ARBA00004651"/>
    </source>
</evidence>
<comment type="caution">
    <text evidence="9">The sequence shown here is derived from an EMBL/GenBank/DDBJ whole genome shotgun (WGS) entry which is preliminary data.</text>
</comment>
<dbReference type="PANTHER" id="PTHR43744:SF4">
    <property type="entry name" value="OSMOPROTECTIVE COMPOUNDS UPTAKE PERMEASE PROTEIN GGTD"/>
    <property type="match status" value="1"/>
</dbReference>
<feature type="transmembrane region" description="Helical" evidence="7">
    <location>
        <begin position="143"/>
        <end position="162"/>
    </location>
</feature>
<dbReference type="InterPro" id="IPR000515">
    <property type="entry name" value="MetI-like"/>
</dbReference>
<feature type="domain" description="ABC transmembrane type-1" evidence="8">
    <location>
        <begin position="75"/>
        <end position="266"/>
    </location>
</feature>
<dbReference type="EMBL" id="VFOV01000001">
    <property type="protein sequence ID" value="TQL68116.1"/>
    <property type="molecule type" value="Genomic_DNA"/>
</dbReference>
<evidence type="ECO:0000256" key="4">
    <source>
        <dbReference type="ARBA" id="ARBA00022692"/>
    </source>
</evidence>
<dbReference type="RefSeq" id="WP_141780147.1">
    <property type="nucleotide sequence ID" value="NZ_VFOV01000001.1"/>
</dbReference>
<dbReference type="InterPro" id="IPR035906">
    <property type="entry name" value="MetI-like_sf"/>
</dbReference>
<evidence type="ECO:0000313" key="9">
    <source>
        <dbReference type="EMBL" id="TQL68116.1"/>
    </source>
</evidence>
<accession>A0A543A6J7</accession>
<keyword evidence="4 7" id="KW-0812">Transmembrane</keyword>
<comment type="similarity">
    <text evidence="7">Belongs to the binding-protein-dependent transport system permease family.</text>
</comment>
<keyword evidence="10" id="KW-1185">Reference proteome</keyword>
<evidence type="ECO:0000256" key="2">
    <source>
        <dbReference type="ARBA" id="ARBA00022448"/>
    </source>
</evidence>
<feature type="transmembrane region" description="Helical" evidence="7">
    <location>
        <begin position="74"/>
        <end position="98"/>
    </location>
</feature>
<dbReference type="OrthoDB" id="61122at2"/>
<keyword evidence="6 7" id="KW-0472">Membrane</keyword>
<keyword evidence="2 7" id="KW-0813">Transport</keyword>
<dbReference type="Gene3D" id="1.10.3720.10">
    <property type="entry name" value="MetI-like"/>
    <property type="match status" value="1"/>
</dbReference>
<keyword evidence="5 7" id="KW-1133">Transmembrane helix</keyword>
<dbReference type="Proteomes" id="UP000320209">
    <property type="component" value="Unassembled WGS sequence"/>
</dbReference>
<dbReference type="CDD" id="cd06261">
    <property type="entry name" value="TM_PBP2"/>
    <property type="match status" value="1"/>
</dbReference>
<organism evidence="9 10">
    <name type="scientific">Nocardioides albertanoniae</name>
    <dbReference type="NCBI Taxonomy" id="1175486"/>
    <lineage>
        <taxon>Bacteria</taxon>
        <taxon>Bacillati</taxon>
        <taxon>Actinomycetota</taxon>
        <taxon>Actinomycetes</taxon>
        <taxon>Propionibacteriales</taxon>
        <taxon>Nocardioidaceae</taxon>
        <taxon>Nocardioides</taxon>
    </lineage>
</organism>
<name>A0A543A6J7_9ACTN</name>
<evidence type="ECO:0000256" key="7">
    <source>
        <dbReference type="RuleBase" id="RU363032"/>
    </source>
</evidence>
<dbReference type="PANTHER" id="PTHR43744">
    <property type="entry name" value="ABC TRANSPORTER PERMEASE PROTEIN MG189-RELATED-RELATED"/>
    <property type="match status" value="1"/>
</dbReference>
<proteinExistence type="inferred from homology"/>
<dbReference type="AlphaFoldDB" id="A0A543A6J7"/>
<dbReference type="GO" id="GO:0005886">
    <property type="term" value="C:plasma membrane"/>
    <property type="evidence" value="ECO:0007669"/>
    <property type="project" value="UniProtKB-SubCell"/>
</dbReference>
<feature type="transmembrane region" description="Helical" evidence="7">
    <location>
        <begin position="245"/>
        <end position="266"/>
    </location>
</feature>
<dbReference type="PROSITE" id="PS50928">
    <property type="entry name" value="ABC_TM1"/>
    <property type="match status" value="1"/>
</dbReference>
<protein>
    <submittedName>
        <fullName evidence="9">Alpha-glucoside transport system permease protein</fullName>
    </submittedName>
</protein>
<feature type="transmembrane region" description="Helical" evidence="7">
    <location>
        <begin position="9"/>
        <end position="31"/>
    </location>
</feature>
<evidence type="ECO:0000256" key="6">
    <source>
        <dbReference type="ARBA" id="ARBA00023136"/>
    </source>
</evidence>
<evidence type="ECO:0000313" key="10">
    <source>
        <dbReference type="Proteomes" id="UP000320209"/>
    </source>
</evidence>
<reference evidence="9 10" key="1">
    <citation type="submission" date="2019-06" db="EMBL/GenBank/DDBJ databases">
        <title>Sequencing the genomes of 1000 actinobacteria strains.</title>
        <authorList>
            <person name="Klenk H.-P."/>
        </authorList>
    </citation>
    <scope>NUCLEOTIDE SEQUENCE [LARGE SCALE GENOMIC DNA]</scope>
    <source>
        <strain evidence="9 10">DSM 25218</strain>
    </source>
</reference>